<dbReference type="SMART" id="SM00248">
    <property type="entry name" value="ANK"/>
    <property type="match status" value="4"/>
</dbReference>
<evidence type="ECO:0000256" key="3">
    <source>
        <dbReference type="PROSITE-ProRule" id="PRU00023"/>
    </source>
</evidence>
<keyword evidence="1" id="KW-0677">Repeat</keyword>
<dbReference type="EMBL" id="JQEC01000016">
    <property type="protein sequence ID" value="KGJ94790.1"/>
    <property type="molecule type" value="Genomic_DNA"/>
</dbReference>
<dbReference type="InterPro" id="IPR036770">
    <property type="entry name" value="Ankyrin_rpt-contain_sf"/>
</dbReference>
<dbReference type="PROSITE" id="PS50297">
    <property type="entry name" value="ANK_REP_REGION"/>
    <property type="match status" value="2"/>
</dbReference>
<comment type="caution">
    <text evidence="5">The sequence shown here is derived from an EMBL/GenBank/DDBJ whole genome shotgun (WGS) entry which is preliminary data.</text>
</comment>
<dbReference type="InterPro" id="IPR002110">
    <property type="entry name" value="Ankyrin_rpt"/>
</dbReference>
<feature type="repeat" description="ANK" evidence="3">
    <location>
        <begin position="308"/>
        <end position="340"/>
    </location>
</feature>
<reference evidence="5 6" key="1">
    <citation type="submission" date="2014-08" db="EMBL/GenBank/DDBJ databases">
        <title>Genomic and Phenotypic Diversity of Colwellia psychrerythraea strains from Disparate Marine Basins.</title>
        <authorList>
            <person name="Techtmann S.M."/>
            <person name="Stelling S.C."/>
            <person name="Utturkar S.M."/>
            <person name="Alshibli N."/>
            <person name="Harris A."/>
            <person name="Brown S.D."/>
            <person name="Hazen T.C."/>
        </authorList>
    </citation>
    <scope>NUCLEOTIDE SEQUENCE [LARGE SCALE GENOMIC DNA]</scope>
    <source>
        <strain evidence="5 6">GAB14E</strain>
    </source>
</reference>
<dbReference type="PANTHER" id="PTHR24173">
    <property type="entry name" value="ANKYRIN REPEAT CONTAINING"/>
    <property type="match status" value="1"/>
</dbReference>
<keyword evidence="4" id="KW-0812">Transmembrane</keyword>
<dbReference type="OrthoDB" id="6329794at2"/>
<gene>
    <name evidence="5" type="ORF">GAB14E_2024</name>
</gene>
<dbReference type="PROSITE" id="PS50088">
    <property type="entry name" value="ANK_REPEAT"/>
    <property type="match status" value="2"/>
</dbReference>
<dbReference type="RefSeq" id="WP_033081721.1">
    <property type="nucleotide sequence ID" value="NZ_JQEC01000016.1"/>
</dbReference>
<feature type="transmembrane region" description="Helical" evidence="4">
    <location>
        <begin position="6"/>
        <end position="27"/>
    </location>
</feature>
<evidence type="ECO:0000256" key="4">
    <source>
        <dbReference type="SAM" id="Phobius"/>
    </source>
</evidence>
<dbReference type="PATRIC" id="fig|28229.3.peg.1637"/>
<name>A0A099KX75_COLPS</name>
<dbReference type="Pfam" id="PF12796">
    <property type="entry name" value="Ank_2"/>
    <property type="match status" value="2"/>
</dbReference>
<organism evidence="5 6">
    <name type="scientific">Colwellia psychrerythraea</name>
    <name type="common">Vibrio psychroerythus</name>
    <dbReference type="NCBI Taxonomy" id="28229"/>
    <lineage>
        <taxon>Bacteria</taxon>
        <taxon>Pseudomonadati</taxon>
        <taxon>Pseudomonadota</taxon>
        <taxon>Gammaproteobacteria</taxon>
        <taxon>Alteromonadales</taxon>
        <taxon>Colwelliaceae</taxon>
        <taxon>Colwellia</taxon>
    </lineage>
</organism>
<keyword evidence="4" id="KW-0472">Membrane</keyword>
<keyword evidence="2 3" id="KW-0040">ANK repeat</keyword>
<dbReference type="Gene3D" id="1.25.40.20">
    <property type="entry name" value="Ankyrin repeat-containing domain"/>
    <property type="match status" value="1"/>
</dbReference>
<proteinExistence type="predicted"/>
<sequence length="509" mass="56996">MAFSHLPPNILFFLLIILITALVVFFVKKPNNEEKIIHLQTKMMDYSWYDGEVDLLIDSRRFIQIKKGNIKEIGRIEFIEDGFNLFLENGKASFRVSFSGDGRTMNHQGTLSLETPLGLEHIDVNLTYKAHDKPIEFPKAADLSEALKISDLNFIINYHGDFEEKDEEGLTPLMIACKGRFPDVVEYLVNKGVDINIENNNGGTALSISVVRGGASNVRTLLSAGATSDDRFKRILYRVLEFGDNEILSLLIDKDVDYYGRNNDGNTILEAATSYLGSALIKTTENLEAVRILVEEVKIDVNTKNEFNGNTAIFSAAETGSINVLKYLIKKGANVNELNNKGYNALLHTIHRHKHGMINGEPDLDSDDIYNSLKFLIDSGIDVSVLDENGQPSYELIASSDASRLLKVIPAPKITPEKVHKSTPDSEEEPAEISVIKLLKSPSESRCEHLDMAILYYDDIEEKETVAKEVTIYKGGNAYLLDSDNIENPREGSKKWMSPIKIFKCHSEN</sequence>
<keyword evidence="4" id="KW-1133">Transmembrane helix</keyword>
<evidence type="ECO:0000256" key="1">
    <source>
        <dbReference type="ARBA" id="ARBA00022737"/>
    </source>
</evidence>
<evidence type="ECO:0000313" key="5">
    <source>
        <dbReference type="EMBL" id="KGJ94790.1"/>
    </source>
</evidence>
<dbReference type="Proteomes" id="UP000029868">
    <property type="component" value="Unassembled WGS sequence"/>
</dbReference>
<dbReference type="AlphaFoldDB" id="A0A099KX75"/>
<dbReference type="PANTHER" id="PTHR24173:SF74">
    <property type="entry name" value="ANKYRIN REPEAT DOMAIN-CONTAINING PROTEIN 16"/>
    <property type="match status" value="1"/>
</dbReference>
<evidence type="ECO:0000256" key="2">
    <source>
        <dbReference type="ARBA" id="ARBA00023043"/>
    </source>
</evidence>
<accession>A0A099KX75</accession>
<feature type="repeat" description="ANK" evidence="3">
    <location>
        <begin position="168"/>
        <end position="200"/>
    </location>
</feature>
<dbReference type="SUPFAM" id="SSF48403">
    <property type="entry name" value="Ankyrin repeat"/>
    <property type="match status" value="1"/>
</dbReference>
<protein>
    <submittedName>
        <fullName evidence="5">Ankyrin repeat-containing domain-containing protein</fullName>
    </submittedName>
</protein>
<evidence type="ECO:0000313" key="6">
    <source>
        <dbReference type="Proteomes" id="UP000029868"/>
    </source>
</evidence>